<keyword evidence="8 10" id="KW-0807">Transducer</keyword>
<keyword evidence="5 11" id="KW-0812">Transmembrane</keyword>
<gene>
    <name evidence="15" type="ordered locus">Marme_2287</name>
</gene>
<accession>F2JTL4</accession>
<dbReference type="Proteomes" id="UP000001062">
    <property type="component" value="Chromosome"/>
</dbReference>
<dbReference type="eggNOG" id="COG0840">
    <property type="taxonomic scope" value="Bacteria"/>
</dbReference>
<dbReference type="AlphaFoldDB" id="F2JTL4"/>
<evidence type="ECO:0000256" key="10">
    <source>
        <dbReference type="PROSITE-ProRule" id="PRU00284"/>
    </source>
</evidence>
<dbReference type="GO" id="GO:0007165">
    <property type="term" value="P:signal transduction"/>
    <property type="evidence" value="ECO:0007669"/>
    <property type="project" value="UniProtKB-KW"/>
</dbReference>
<dbReference type="SUPFAM" id="SSF103190">
    <property type="entry name" value="Sensory domain-like"/>
    <property type="match status" value="1"/>
</dbReference>
<dbReference type="SMART" id="SM00304">
    <property type="entry name" value="HAMP"/>
    <property type="match status" value="2"/>
</dbReference>
<organism evidence="15 16">
    <name type="scientific">Marinomonas mediterranea (strain ATCC 700492 / JCM 21426 / NBRC 103028 / MMB-1)</name>
    <dbReference type="NCBI Taxonomy" id="717774"/>
    <lineage>
        <taxon>Bacteria</taxon>
        <taxon>Pseudomonadati</taxon>
        <taxon>Pseudomonadota</taxon>
        <taxon>Gammaproteobacteria</taxon>
        <taxon>Oceanospirillales</taxon>
        <taxon>Oceanospirillaceae</taxon>
        <taxon>Marinomonas</taxon>
    </lineage>
</organism>
<evidence type="ECO:0000256" key="5">
    <source>
        <dbReference type="ARBA" id="ARBA00022692"/>
    </source>
</evidence>
<dbReference type="KEGG" id="mme:Marme_2287"/>
<dbReference type="CDD" id="cd12913">
    <property type="entry name" value="PDC1_MCP_like"/>
    <property type="match status" value="1"/>
</dbReference>
<proteinExistence type="inferred from homology"/>
<evidence type="ECO:0000259" key="12">
    <source>
        <dbReference type="PROSITE" id="PS50111"/>
    </source>
</evidence>
<dbReference type="HOGENOM" id="CLU_000445_107_19_6"/>
<feature type="domain" description="Methyl-accepting transducer" evidence="12">
    <location>
        <begin position="349"/>
        <end position="585"/>
    </location>
</feature>
<feature type="domain" description="T-SNARE coiled-coil homology" evidence="13">
    <location>
        <begin position="536"/>
        <end position="584"/>
    </location>
</feature>
<dbReference type="RefSeq" id="WP_013661433.1">
    <property type="nucleotide sequence ID" value="NC_015276.1"/>
</dbReference>
<dbReference type="InterPro" id="IPR029151">
    <property type="entry name" value="Sensor-like_sf"/>
</dbReference>
<dbReference type="PROSITE" id="PS50885">
    <property type="entry name" value="HAMP"/>
    <property type="match status" value="1"/>
</dbReference>
<dbReference type="Pfam" id="PF00015">
    <property type="entry name" value="MCPsignal"/>
    <property type="match status" value="1"/>
</dbReference>
<dbReference type="InterPro" id="IPR033479">
    <property type="entry name" value="dCache_1"/>
</dbReference>
<dbReference type="FunFam" id="1.10.287.950:FF:000001">
    <property type="entry name" value="Methyl-accepting chemotaxis sensory transducer"/>
    <property type="match status" value="1"/>
</dbReference>
<keyword evidence="7 11" id="KW-0472">Membrane</keyword>
<dbReference type="PROSITE" id="PS50111">
    <property type="entry name" value="CHEMOTAXIS_TRANSDUC_2"/>
    <property type="match status" value="1"/>
</dbReference>
<evidence type="ECO:0000256" key="9">
    <source>
        <dbReference type="ARBA" id="ARBA00029447"/>
    </source>
</evidence>
<dbReference type="InterPro" id="IPR000727">
    <property type="entry name" value="T_SNARE_dom"/>
</dbReference>
<dbReference type="STRING" id="717774.Marme_2287"/>
<dbReference type="SMART" id="SM00283">
    <property type="entry name" value="MA"/>
    <property type="match status" value="1"/>
</dbReference>
<feature type="transmembrane region" description="Helical" evidence="11">
    <location>
        <begin position="7"/>
        <end position="28"/>
    </location>
</feature>
<reference evidence="15 16" key="1">
    <citation type="journal article" date="2012" name="Stand. Genomic Sci.">
        <title>Complete genome sequence of the melanogenic marine bacterium Marinomonas mediterranea type strain (MMB-1(T)).</title>
        <authorList>
            <person name="Lucas-Elio P."/>
            <person name="Goodwin L."/>
            <person name="Woyke T."/>
            <person name="Pitluck S."/>
            <person name="Nolan M."/>
            <person name="Kyrpides N.C."/>
            <person name="Detter J.C."/>
            <person name="Copeland A."/>
            <person name="Teshima H."/>
            <person name="Bruce D."/>
            <person name="Detter C."/>
            <person name="Tapia R."/>
            <person name="Han S."/>
            <person name="Land M.L."/>
            <person name="Ivanova N."/>
            <person name="Mikhailova N."/>
            <person name="Johnston A.W."/>
            <person name="Sanchez-Amat A."/>
        </authorList>
    </citation>
    <scope>NUCLEOTIDE SEQUENCE [LARGE SCALE GENOMIC DNA]</scope>
    <source>
        <strain evidence="16">ATCC 700492 / JCM 21426 / NBRC 103028 / MMB-1</strain>
    </source>
</reference>
<evidence type="ECO:0000256" key="4">
    <source>
        <dbReference type="ARBA" id="ARBA00022519"/>
    </source>
</evidence>
<dbReference type="PATRIC" id="fig|717774.3.peg.2357"/>
<dbReference type="Pfam" id="PF00672">
    <property type="entry name" value="HAMP"/>
    <property type="match status" value="1"/>
</dbReference>
<dbReference type="PROSITE" id="PS50192">
    <property type="entry name" value="T_SNARE"/>
    <property type="match status" value="1"/>
</dbReference>
<dbReference type="OrthoDB" id="2489132at2"/>
<keyword evidence="6 11" id="KW-1133">Transmembrane helix</keyword>
<feature type="domain" description="HAMP" evidence="14">
    <location>
        <begin position="290"/>
        <end position="344"/>
    </location>
</feature>
<name>F2JTL4_MARM1</name>
<evidence type="ECO:0000313" key="16">
    <source>
        <dbReference type="Proteomes" id="UP000001062"/>
    </source>
</evidence>
<evidence type="ECO:0000256" key="3">
    <source>
        <dbReference type="ARBA" id="ARBA00022500"/>
    </source>
</evidence>
<dbReference type="Pfam" id="PF02743">
    <property type="entry name" value="dCache_1"/>
    <property type="match status" value="1"/>
</dbReference>
<keyword evidence="16" id="KW-1185">Reference proteome</keyword>
<dbReference type="GO" id="GO:0006935">
    <property type="term" value="P:chemotaxis"/>
    <property type="evidence" value="ECO:0007669"/>
    <property type="project" value="UniProtKB-KW"/>
</dbReference>
<dbReference type="EMBL" id="CP002583">
    <property type="protein sequence ID" value="ADZ91528.1"/>
    <property type="molecule type" value="Genomic_DNA"/>
</dbReference>
<evidence type="ECO:0000256" key="11">
    <source>
        <dbReference type="SAM" id="Phobius"/>
    </source>
</evidence>
<keyword evidence="4" id="KW-0997">Cell inner membrane</keyword>
<evidence type="ECO:0000259" key="13">
    <source>
        <dbReference type="PROSITE" id="PS50192"/>
    </source>
</evidence>
<feature type="transmembrane region" description="Helical" evidence="11">
    <location>
        <begin position="266"/>
        <end position="288"/>
    </location>
</feature>
<evidence type="ECO:0000256" key="2">
    <source>
        <dbReference type="ARBA" id="ARBA00022475"/>
    </source>
</evidence>
<dbReference type="SUPFAM" id="SSF58104">
    <property type="entry name" value="Methyl-accepting chemotaxis protein (MCP) signaling domain"/>
    <property type="match status" value="1"/>
</dbReference>
<dbReference type="CDD" id="cd06225">
    <property type="entry name" value="HAMP"/>
    <property type="match status" value="1"/>
</dbReference>
<comment type="subcellular location">
    <subcellularLocation>
        <location evidence="1">Cell inner membrane</location>
        <topology evidence="1">Multi-pass membrane protein</topology>
    </subcellularLocation>
</comment>
<evidence type="ECO:0000256" key="6">
    <source>
        <dbReference type="ARBA" id="ARBA00022989"/>
    </source>
</evidence>
<evidence type="ECO:0000259" key="14">
    <source>
        <dbReference type="PROSITE" id="PS50885"/>
    </source>
</evidence>
<keyword evidence="3" id="KW-0145">Chemotaxis</keyword>
<sequence>MTLKRKFSLVVFLSAVSVAVIIGLFSYYQLKNTLLEGINQKIEAIAKGHSNTIQEWSISKANAIEALATYLGKEDVSQESLQLASDAGDFSLAYFGSSDGKMLMNDLMDSLPEGYDPRIRPWYKSAVVSGNVEFTKPYIDATTGKLIISAAKVVNKGGAVEGVVGADLYINAVTSAVLNVNLEGKGDAILVHKNGEILAHKNSDLIQKDFSTELGYSFDSLSTKSLVEVSSKGMALLASKISIPNTDWLVVYELNESKVLAPLNSLIILLIVAAVTTALIVSGVMGVVSAKLLSGITQVNAVLKQISQGQGDLTIRIPQTSNDEVGMLAKYFNDFLETLSAMVQDIKGMSSNLNDLAQNTTRLTTQSTQDLQVQLDEVTMVATAVGQMSAATHEIASNADNTATSAKAAHDQSLEGNKVVLKSSDSINNLAGQVQSAATVMGDLDEQVQGISSILLTIQDIAEKTNLLALNAAIEAARAGEQGRGFAVVADEVRVLSQRTQSSTEEIKDKIDGLNKATVSAVGLMSEGRTLAESTVQDAEEAARTLESIQESVQVITDMSIQIASAAEEQNIVTGDISKNSESIKGIANKLANESQESLEGAKSLSEVAARLEQQVGRFTV</sequence>
<dbReference type="GO" id="GO:0005886">
    <property type="term" value="C:plasma membrane"/>
    <property type="evidence" value="ECO:0007669"/>
    <property type="project" value="UniProtKB-SubCell"/>
</dbReference>
<evidence type="ECO:0000256" key="1">
    <source>
        <dbReference type="ARBA" id="ARBA00004429"/>
    </source>
</evidence>
<dbReference type="PANTHER" id="PTHR32089:SF117">
    <property type="entry name" value="METHYL ACCEPTING SENSORY TRANSDUCER WITH CACHE_1 SMALL MOLECULE BINDING DOMAIN"/>
    <property type="match status" value="1"/>
</dbReference>
<dbReference type="CDD" id="cd11386">
    <property type="entry name" value="MCP_signal"/>
    <property type="match status" value="1"/>
</dbReference>
<dbReference type="PANTHER" id="PTHR32089">
    <property type="entry name" value="METHYL-ACCEPTING CHEMOTAXIS PROTEIN MCPB"/>
    <property type="match status" value="1"/>
</dbReference>
<keyword evidence="2" id="KW-1003">Cell membrane</keyword>
<protein>
    <submittedName>
        <fullName evidence="15">Methyl-accepting chemotaxis sensory transducer with Cache sensor</fullName>
    </submittedName>
</protein>
<comment type="similarity">
    <text evidence="9">Belongs to the methyl-accepting chemotaxis (MCP) protein family.</text>
</comment>
<dbReference type="InterPro" id="IPR003660">
    <property type="entry name" value="HAMP_dom"/>
</dbReference>
<evidence type="ECO:0000313" key="15">
    <source>
        <dbReference type="EMBL" id="ADZ91528.1"/>
    </source>
</evidence>
<dbReference type="InterPro" id="IPR004089">
    <property type="entry name" value="MCPsignal_dom"/>
</dbReference>
<evidence type="ECO:0000256" key="8">
    <source>
        <dbReference type="ARBA" id="ARBA00023224"/>
    </source>
</evidence>
<dbReference type="Gene3D" id="3.30.450.20">
    <property type="entry name" value="PAS domain"/>
    <property type="match status" value="2"/>
</dbReference>
<dbReference type="Gene3D" id="1.10.287.950">
    <property type="entry name" value="Methyl-accepting chemotaxis protein"/>
    <property type="match status" value="1"/>
</dbReference>
<evidence type="ECO:0000256" key="7">
    <source>
        <dbReference type="ARBA" id="ARBA00023136"/>
    </source>
</evidence>